<dbReference type="EMBL" id="AJXU01000029">
    <property type="protein sequence ID" value="EIL90069.1"/>
    <property type="molecule type" value="Genomic_DNA"/>
</dbReference>
<proteinExistence type="predicted"/>
<gene>
    <name evidence="2" type="ORF">UU9_07631</name>
</gene>
<evidence type="ECO:0000313" key="2">
    <source>
        <dbReference type="EMBL" id="EIL90069.1"/>
    </source>
</evidence>
<dbReference type="AlphaFoldDB" id="I4VS78"/>
<keyword evidence="1" id="KW-1133">Transmembrane helix</keyword>
<accession>I4VS78</accession>
<dbReference type="Proteomes" id="UP000004210">
    <property type="component" value="Unassembled WGS sequence"/>
</dbReference>
<feature type="transmembrane region" description="Helical" evidence="1">
    <location>
        <begin position="65"/>
        <end position="86"/>
    </location>
</feature>
<evidence type="ECO:0000313" key="3">
    <source>
        <dbReference type="Proteomes" id="UP000004210"/>
    </source>
</evidence>
<comment type="caution">
    <text evidence="2">The sequence shown here is derived from an EMBL/GenBank/DDBJ whole genome shotgun (WGS) entry which is preliminary data.</text>
</comment>
<keyword evidence="1" id="KW-0472">Membrane</keyword>
<name>I4VS78_9GAMM</name>
<reference evidence="2 3" key="1">
    <citation type="journal article" date="2012" name="J. Bacteriol.">
        <title>Genome sequences for six rhodanobacter strains, isolated from soils and the terrestrial subsurface, with variable denitrification capabilities.</title>
        <authorList>
            <person name="Kostka J.E."/>
            <person name="Green S.J."/>
            <person name="Rishishwar L."/>
            <person name="Prakash O."/>
            <person name="Katz L.S."/>
            <person name="Marino-Ramirez L."/>
            <person name="Jordan I.K."/>
            <person name="Munk C."/>
            <person name="Ivanova N."/>
            <person name="Mikhailova N."/>
            <person name="Watson D.B."/>
            <person name="Brown S.D."/>
            <person name="Palumbo A.V."/>
            <person name="Brooks S.C."/>
        </authorList>
    </citation>
    <scope>NUCLEOTIDE SEQUENCE [LARGE SCALE GENOMIC DNA]</scope>
    <source>
        <strain evidence="3">Jip2T</strain>
    </source>
</reference>
<evidence type="ECO:0008006" key="4">
    <source>
        <dbReference type="Google" id="ProtNLM"/>
    </source>
</evidence>
<organism evidence="2 3">
    <name type="scientific">Rhodanobacter fulvus Jip2</name>
    <dbReference type="NCBI Taxonomy" id="1163408"/>
    <lineage>
        <taxon>Bacteria</taxon>
        <taxon>Pseudomonadati</taxon>
        <taxon>Pseudomonadota</taxon>
        <taxon>Gammaproteobacteria</taxon>
        <taxon>Lysobacterales</taxon>
        <taxon>Rhodanobacteraceae</taxon>
        <taxon>Rhodanobacter</taxon>
    </lineage>
</organism>
<sequence length="90" mass="9421">MLVGGVILLALLIGFFFARAGYANMLVRKRVAPAKANAAGWWLFVFLGSLATAVVLAAINPIKFLAPLTIAPLGGVAVVALILMVVSSRR</sequence>
<feature type="transmembrane region" description="Helical" evidence="1">
    <location>
        <begin position="6"/>
        <end position="27"/>
    </location>
</feature>
<dbReference type="PATRIC" id="fig|1163408.3.peg.1563"/>
<keyword evidence="3" id="KW-1185">Reference proteome</keyword>
<protein>
    <recommendedName>
        <fullName evidence="4">Transmembrane protein</fullName>
    </recommendedName>
</protein>
<dbReference type="STRING" id="1163408.UU9_07631"/>
<feature type="transmembrane region" description="Helical" evidence="1">
    <location>
        <begin position="39"/>
        <end position="59"/>
    </location>
</feature>
<evidence type="ECO:0000256" key="1">
    <source>
        <dbReference type="SAM" id="Phobius"/>
    </source>
</evidence>
<keyword evidence="1" id="KW-0812">Transmembrane</keyword>